<dbReference type="PANTHER" id="PTHR43155:SF2">
    <property type="entry name" value="CYCLIC DI-GMP PHOSPHODIESTERASE PA4108"/>
    <property type="match status" value="1"/>
</dbReference>
<dbReference type="Proteomes" id="UP000199476">
    <property type="component" value="Unassembled WGS sequence"/>
</dbReference>
<dbReference type="SUPFAM" id="SSF109604">
    <property type="entry name" value="HD-domain/PDEase-like"/>
    <property type="match status" value="1"/>
</dbReference>
<dbReference type="AlphaFoldDB" id="A0A1G9PSH3"/>
<dbReference type="PROSITE" id="PS50887">
    <property type="entry name" value="GGDEF"/>
    <property type="match status" value="1"/>
</dbReference>
<dbReference type="NCBIfam" id="TIGR00254">
    <property type="entry name" value="GGDEF"/>
    <property type="match status" value="1"/>
</dbReference>
<accession>A0A1G9PSH3</accession>
<gene>
    <name evidence="3" type="ORF">SAMN04488692_11418</name>
</gene>
<sequence length="586" mass="67515">MADNRTKIKLMVSNQKDRKLIQNLLSGSFTIFSDNSVNFKDCDLLIFDLGYFKEYKSRIKKLKADKNAFTPVICLKKEKDKAAQYLFEIADDVINLPVSKNILLARAKNLVKNKKLYEENRALKNKYRYIFDSLNDMVFLLDIVDEKDRSFKISEINNKLLKNLKYDNKSLKNESPEKFMSDEGISELIRVIDKNEETLFTADFYTGRGNEVPVKINAQKIWVKGNQKILCAARDITDRKEKEERINYLLFHDHLTKLYNRRFFEEEMIRLDTERQLPLCIFIIDINGMKLINDSFGHKYGDELLVKTADLLQDVFRKEDILARWGGDEFSILLPKTGESEAEDILSRIKEKCKKTESDRLPVSLGVGYAVKEDKDQDIFEVLNEADDRMYQDKLTAQKSATNKILKSLLSSLEAKSPETEAHTNRLAVMAIKLGERIGLSNNQLNNLSLLATLHDIGKVNISEDILTKPENLNEEEWERIKEHPHIGYKIALSCDDFSSVADEILAHHERWDGGGYPEGLQGDDIPLLSRIISIVDAYDVMANGRPYKEPMSRKEVLQELERCAGSQFDPRLVAEFIDMAQNDEL</sequence>
<dbReference type="EMBL" id="FNGO01000014">
    <property type="protein sequence ID" value="SDM01734.1"/>
    <property type="molecule type" value="Genomic_DNA"/>
</dbReference>
<dbReference type="Gene3D" id="3.30.450.20">
    <property type="entry name" value="PAS domain"/>
    <property type="match status" value="1"/>
</dbReference>
<dbReference type="InterPro" id="IPR003607">
    <property type="entry name" value="HD/PDEase_dom"/>
</dbReference>
<dbReference type="SMART" id="SM00471">
    <property type="entry name" value="HDc"/>
    <property type="match status" value="1"/>
</dbReference>
<reference evidence="3 4" key="1">
    <citation type="submission" date="2016-10" db="EMBL/GenBank/DDBJ databases">
        <authorList>
            <person name="de Groot N.N."/>
        </authorList>
    </citation>
    <scope>NUCLEOTIDE SEQUENCE [LARGE SCALE GENOMIC DNA]</scope>
    <source>
        <strain evidence="3 4">SLAS-1</strain>
    </source>
</reference>
<dbReference type="InterPro" id="IPR000160">
    <property type="entry name" value="GGDEF_dom"/>
</dbReference>
<dbReference type="PROSITE" id="PS51832">
    <property type="entry name" value="HD_GYP"/>
    <property type="match status" value="1"/>
</dbReference>
<dbReference type="Pfam" id="PF13426">
    <property type="entry name" value="PAS_9"/>
    <property type="match status" value="1"/>
</dbReference>
<dbReference type="InterPro" id="IPR043128">
    <property type="entry name" value="Rev_trsase/Diguanyl_cyclase"/>
</dbReference>
<dbReference type="InterPro" id="IPR029787">
    <property type="entry name" value="Nucleotide_cyclase"/>
</dbReference>
<dbReference type="InterPro" id="IPR000014">
    <property type="entry name" value="PAS"/>
</dbReference>
<dbReference type="CDD" id="cd01949">
    <property type="entry name" value="GGDEF"/>
    <property type="match status" value="1"/>
</dbReference>
<dbReference type="STRING" id="321763.SAMN04488692_11418"/>
<dbReference type="NCBIfam" id="TIGR00229">
    <property type="entry name" value="sensory_box"/>
    <property type="match status" value="1"/>
</dbReference>
<dbReference type="SUPFAM" id="SSF55785">
    <property type="entry name" value="PYP-like sensor domain (PAS domain)"/>
    <property type="match status" value="1"/>
</dbReference>
<protein>
    <submittedName>
        <fullName evidence="3">PAS domain S-box-containing protein/diguanylate cyclase (GGDEF) domain-containing protein</fullName>
    </submittedName>
</protein>
<proteinExistence type="predicted"/>
<dbReference type="OrthoDB" id="9798833at2"/>
<dbReference type="InterPro" id="IPR037522">
    <property type="entry name" value="HD_GYP_dom"/>
</dbReference>
<dbReference type="Gene3D" id="1.10.3210.10">
    <property type="entry name" value="Hypothetical protein af1432"/>
    <property type="match status" value="1"/>
</dbReference>
<organism evidence="3 4">
    <name type="scientific">Halarsenatibacter silvermanii</name>
    <dbReference type="NCBI Taxonomy" id="321763"/>
    <lineage>
        <taxon>Bacteria</taxon>
        <taxon>Bacillati</taxon>
        <taxon>Bacillota</taxon>
        <taxon>Clostridia</taxon>
        <taxon>Halanaerobiales</taxon>
        <taxon>Halarsenatibacteraceae</taxon>
        <taxon>Halarsenatibacter</taxon>
    </lineage>
</organism>
<evidence type="ECO:0000259" key="1">
    <source>
        <dbReference type="PROSITE" id="PS50887"/>
    </source>
</evidence>
<dbReference type="InterPro" id="IPR035965">
    <property type="entry name" value="PAS-like_dom_sf"/>
</dbReference>
<dbReference type="Gene3D" id="3.30.70.270">
    <property type="match status" value="1"/>
</dbReference>
<feature type="domain" description="HD-GYP" evidence="2">
    <location>
        <begin position="398"/>
        <end position="586"/>
    </location>
</feature>
<keyword evidence="4" id="KW-1185">Reference proteome</keyword>
<dbReference type="Pfam" id="PF13487">
    <property type="entry name" value="HD_5"/>
    <property type="match status" value="1"/>
</dbReference>
<dbReference type="SMART" id="SM00267">
    <property type="entry name" value="GGDEF"/>
    <property type="match status" value="1"/>
</dbReference>
<evidence type="ECO:0000259" key="2">
    <source>
        <dbReference type="PROSITE" id="PS51832"/>
    </source>
</evidence>
<dbReference type="RefSeq" id="WP_089760603.1">
    <property type="nucleotide sequence ID" value="NZ_FNGO01000014.1"/>
</dbReference>
<dbReference type="Pfam" id="PF00990">
    <property type="entry name" value="GGDEF"/>
    <property type="match status" value="1"/>
</dbReference>
<evidence type="ECO:0000313" key="3">
    <source>
        <dbReference type="EMBL" id="SDM01734.1"/>
    </source>
</evidence>
<dbReference type="SUPFAM" id="SSF55073">
    <property type="entry name" value="Nucleotide cyclase"/>
    <property type="match status" value="1"/>
</dbReference>
<feature type="domain" description="GGDEF" evidence="1">
    <location>
        <begin position="277"/>
        <end position="410"/>
    </location>
</feature>
<dbReference type="CDD" id="cd00077">
    <property type="entry name" value="HDc"/>
    <property type="match status" value="1"/>
</dbReference>
<evidence type="ECO:0000313" key="4">
    <source>
        <dbReference type="Proteomes" id="UP000199476"/>
    </source>
</evidence>
<dbReference type="PANTHER" id="PTHR43155">
    <property type="entry name" value="CYCLIC DI-GMP PHOSPHODIESTERASE PA4108-RELATED"/>
    <property type="match status" value="1"/>
</dbReference>
<name>A0A1G9PSH3_9FIRM</name>